<dbReference type="KEGG" id="sbil:SANBI_003364"/>
<accession>A0AAF0Z8D6</accession>
<proteinExistence type="predicted"/>
<keyword evidence="2" id="KW-1185">Reference proteome</keyword>
<organism evidence="1 2">
    <name type="scientific">Sanguibacter biliveldensis</name>
    <dbReference type="NCBI Taxonomy" id="3030830"/>
    <lineage>
        <taxon>Bacteria</taxon>
        <taxon>Bacillati</taxon>
        <taxon>Actinomycetota</taxon>
        <taxon>Actinomycetes</taxon>
        <taxon>Micrococcales</taxon>
        <taxon>Sanguibacteraceae</taxon>
        <taxon>Sanguibacter</taxon>
    </lineage>
</organism>
<protein>
    <recommendedName>
        <fullName evidence="3">Septum formation-related domain-containing protein</fullName>
    </recommendedName>
</protein>
<dbReference type="AlphaFoldDB" id="A0AAF0Z8D6"/>
<dbReference type="RefSeq" id="WP_056127498.1">
    <property type="nucleotide sequence ID" value="NZ_CP138359.1"/>
</dbReference>
<gene>
    <name evidence="1" type="ORF">SANBI_003364</name>
</gene>
<sequence>MVAAAAAVTIGVFGACGVAPDAESPEATPGRLVEISEVAREDCLVVGPLVDGQVTVVDCGADDAVPVVGLAAVGDDAPDIAPAAAILNGFAQSACQPSFDAYAIEVDEPLTGKNLISVIDEATWSGVGTTVLCAVGEPE</sequence>
<evidence type="ECO:0000313" key="2">
    <source>
        <dbReference type="Proteomes" id="UP001304340"/>
    </source>
</evidence>
<dbReference type="EMBL" id="CP138359">
    <property type="protein sequence ID" value="WPF82033.1"/>
    <property type="molecule type" value="Genomic_DNA"/>
</dbReference>
<name>A0AAF0Z8D6_9MICO</name>
<reference evidence="2" key="1">
    <citation type="submission" date="2023-11" db="EMBL/GenBank/DDBJ databases">
        <authorList>
            <person name="Helweg L.P."/>
            <person name="Kiel A."/>
            <person name="Hitz F."/>
            <person name="Ruckert-Reed C."/>
            <person name="Busche T."/>
            <person name="Kaltschmidt B."/>
            <person name="Kaltschmidt C."/>
        </authorList>
    </citation>
    <scope>NUCLEOTIDE SEQUENCE [LARGE SCALE GENOMIC DNA]</scope>
    <source>
        <strain evidence="2">4.1</strain>
    </source>
</reference>
<evidence type="ECO:0008006" key="3">
    <source>
        <dbReference type="Google" id="ProtNLM"/>
    </source>
</evidence>
<evidence type="ECO:0000313" key="1">
    <source>
        <dbReference type="EMBL" id="WPF82033.1"/>
    </source>
</evidence>
<dbReference type="Proteomes" id="UP001304340">
    <property type="component" value="Chromosome"/>
</dbReference>